<sequence length="125" mass="13844">MNKTTRFLTTAGLGLLAGVAFGVGPAQAADTSAPSAAKSQSASTQADRHRGRDVVVGYYRTYRACDLAGRIGERFGKWDDYDCDFQQRGFNRGVFALEVERGWDWSRPGHNRFDHRGPHGHRSGR</sequence>
<evidence type="ECO:0000256" key="2">
    <source>
        <dbReference type="SAM" id="SignalP"/>
    </source>
</evidence>
<feature type="compositionally biased region" description="Low complexity" evidence="1">
    <location>
        <begin position="26"/>
        <end position="45"/>
    </location>
</feature>
<evidence type="ECO:0000313" key="4">
    <source>
        <dbReference type="Proteomes" id="UP001151002"/>
    </source>
</evidence>
<gene>
    <name evidence="3" type="ORF">OWR29_06720</name>
</gene>
<feature type="signal peptide" evidence="2">
    <location>
        <begin position="1"/>
        <end position="28"/>
    </location>
</feature>
<proteinExistence type="predicted"/>
<evidence type="ECO:0000256" key="1">
    <source>
        <dbReference type="SAM" id="MobiDB-lite"/>
    </source>
</evidence>
<keyword evidence="2" id="KW-0732">Signal</keyword>
<dbReference type="Proteomes" id="UP001151002">
    <property type="component" value="Unassembled WGS sequence"/>
</dbReference>
<evidence type="ECO:0000313" key="3">
    <source>
        <dbReference type="EMBL" id="MCY1137687.1"/>
    </source>
</evidence>
<accession>A0ABT4AU31</accession>
<name>A0ABT4AU31_9ACTN</name>
<comment type="caution">
    <text evidence="3">The sequence shown here is derived from an EMBL/GenBank/DDBJ whole genome shotgun (WGS) entry which is preliminary data.</text>
</comment>
<feature type="region of interest" description="Disordered" evidence="1">
    <location>
        <begin position="26"/>
        <end position="50"/>
    </location>
</feature>
<feature type="chain" id="PRO_5045917324" evidence="2">
    <location>
        <begin position="29"/>
        <end position="125"/>
    </location>
</feature>
<reference evidence="3" key="1">
    <citation type="submission" date="2022-11" db="EMBL/GenBank/DDBJ databases">
        <authorList>
            <person name="Somphong A."/>
            <person name="Phongsopitanun W."/>
        </authorList>
    </citation>
    <scope>NUCLEOTIDE SEQUENCE</scope>
    <source>
        <strain evidence="3">Pm04-4</strain>
    </source>
</reference>
<organism evidence="3 4">
    <name type="scientific">Paractinoplanes pyxinae</name>
    <dbReference type="NCBI Taxonomy" id="2997416"/>
    <lineage>
        <taxon>Bacteria</taxon>
        <taxon>Bacillati</taxon>
        <taxon>Actinomycetota</taxon>
        <taxon>Actinomycetes</taxon>
        <taxon>Micromonosporales</taxon>
        <taxon>Micromonosporaceae</taxon>
        <taxon>Paractinoplanes</taxon>
    </lineage>
</organism>
<dbReference type="EMBL" id="JAPNTZ010000002">
    <property type="protein sequence ID" value="MCY1137687.1"/>
    <property type="molecule type" value="Genomic_DNA"/>
</dbReference>
<protein>
    <submittedName>
        <fullName evidence="3">Uncharacterized protein</fullName>
    </submittedName>
</protein>
<dbReference type="RefSeq" id="WP_267561636.1">
    <property type="nucleotide sequence ID" value="NZ_JAPNTZ010000002.1"/>
</dbReference>
<keyword evidence="4" id="KW-1185">Reference proteome</keyword>